<name>A0ABY5DLW6_9GAMM</name>
<gene>
    <name evidence="2" type="ORF">MMH89_01385</name>
</gene>
<feature type="region of interest" description="Disordered" evidence="1">
    <location>
        <begin position="101"/>
        <end position="133"/>
    </location>
</feature>
<reference evidence="2 3" key="1">
    <citation type="journal article" date="2022" name="Nat. Microbiol.">
        <title>The microbiome of a bacterivorous marine choanoflagellate contains a resource-demanding obligate bacterial associate.</title>
        <authorList>
            <person name="Needham D.M."/>
            <person name="Poirier C."/>
            <person name="Bachy C."/>
            <person name="George E.E."/>
            <person name="Wilken S."/>
            <person name="Yung C.C.M."/>
            <person name="Limardo A.J."/>
            <person name="Morando M."/>
            <person name="Sudek L."/>
            <person name="Malmstrom R.R."/>
            <person name="Keeling P.J."/>
            <person name="Santoro A.E."/>
            <person name="Worden A.Z."/>
        </authorList>
    </citation>
    <scope>NUCLEOTIDE SEQUENCE [LARGE SCALE GENOMIC DNA]</scope>
    <source>
        <strain evidence="2 3">Comchoano-1</strain>
    </source>
</reference>
<dbReference type="RefSeq" id="WP_258568593.1">
    <property type="nucleotide sequence ID" value="NZ_CP092900.1"/>
</dbReference>
<organism evidence="2 3">
    <name type="scientific">Candidatus Comchoanobacter bicostacola</name>
    <dbReference type="NCBI Taxonomy" id="2919598"/>
    <lineage>
        <taxon>Bacteria</taxon>
        <taxon>Pseudomonadati</taxon>
        <taxon>Pseudomonadota</taxon>
        <taxon>Gammaproteobacteria</taxon>
        <taxon>Candidatus Comchoanobacterales</taxon>
        <taxon>Candidatus Comchoanobacteraceae</taxon>
        <taxon>Candidatus Comchoanobacter</taxon>
    </lineage>
</organism>
<dbReference type="EMBL" id="CP092900">
    <property type="protein sequence ID" value="UTC24804.1"/>
    <property type="molecule type" value="Genomic_DNA"/>
</dbReference>
<accession>A0ABY5DLW6</accession>
<evidence type="ECO:0000313" key="3">
    <source>
        <dbReference type="Proteomes" id="UP001055955"/>
    </source>
</evidence>
<proteinExistence type="predicted"/>
<protein>
    <submittedName>
        <fullName evidence="2">Uncharacterized protein</fullName>
    </submittedName>
</protein>
<feature type="compositionally biased region" description="Polar residues" evidence="1">
    <location>
        <begin position="34"/>
        <end position="47"/>
    </location>
</feature>
<evidence type="ECO:0000256" key="1">
    <source>
        <dbReference type="SAM" id="MobiDB-lite"/>
    </source>
</evidence>
<keyword evidence="3" id="KW-1185">Reference proteome</keyword>
<feature type="region of interest" description="Disordered" evidence="1">
    <location>
        <begin position="32"/>
        <end position="62"/>
    </location>
</feature>
<evidence type="ECO:0000313" key="2">
    <source>
        <dbReference type="EMBL" id="UTC24804.1"/>
    </source>
</evidence>
<dbReference type="Proteomes" id="UP001055955">
    <property type="component" value="Chromosome"/>
</dbReference>
<sequence length="156" mass="17080">MSLLENLISWFYRLIGSSQAKQPNAQDQAWYEVKSTTSSEMGQTDSGGTLAERANDASSTVEQNITDEELLALIEQDGVTPGELEELEALLAQGEEQAQEVFRQAEEAAQHQATIGEVLARPIGDKSTPTDEELEAELEELIAEQDRNDSQSDPSP</sequence>